<dbReference type="InterPro" id="IPR046335">
    <property type="entry name" value="LacI/GalR-like_sensor"/>
</dbReference>
<dbReference type="Proteomes" id="UP000298460">
    <property type="component" value="Unassembled WGS sequence"/>
</dbReference>
<accession>A0A4Z0R552</accession>
<evidence type="ECO:0000256" key="1">
    <source>
        <dbReference type="ARBA" id="ARBA00023015"/>
    </source>
</evidence>
<dbReference type="OrthoDB" id="9784962at2"/>
<evidence type="ECO:0000313" key="5">
    <source>
        <dbReference type="EMBL" id="TGE37654.1"/>
    </source>
</evidence>
<keyword evidence="6" id="KW-1185">Reference proteome</keyword>
<gene>
    <name evidence="5" type="ORF">E4K67_13050</name>
</gene>
<reference evidence="5 6" key="1">
    <citation type="submission" date="2019-03" db="EMBL/GenBank/DDBJ databases">
        <title>Draft Genome Sequence of Desulfosporosinus fructosivorans Strain 63.6F, Isolated from Marine Sediment in the Baltic Sea.</title>
        <authorList>
            <person name="Hausmann B."/>
            <person name="Vandieken V."/>
            <person name="Pjevac P."/>
            <person name="Schreck K."/>
            <person name="Herbold C.W."/>
            <person name="Loy A."/>
        </authorList>
    </citation>
    <scope>NUCLEOTIDE SEQUENCE [LARGE SCALE GENOMIC DNA]</scope>
    <source>
        <strain evidence="5 6">63.6F</strain>
    </source>
</reference>
<dbReference type="SUPFAM" id="SSF47413">
    <property type="entry name" value="lambda repressor-like DNA-binding domains"/>
    <property type="match status" value="1"/>
</dbReference>
<dbReference type="PROSITE" id="PS50932">
    <property type="entry name" value="HTH_LACI_2"/>
    <property type="match status" value="1"/>
</dbReference>
<evidence type="ECO:0000259" key="4">
    <source>
        <dbReference type="PROSITE" id="PS50932"/>
    </source>
</evidence>
<dbReference type="EMBL" id="SPQQ01000004">
    <property type="protein sequence ID" value="TGE37654.1"/>
    <property type="molecule type" value="Genomic_DNA"/>
</dbReference>
<dbReference type="CDD" id="cd06267">
    <property type="entry name" value="PBP1_LacI_sugar_binding-like"/>
    <property type="match status" value="1"/>
</dbReference>
<protein>
    <submittedName>
        <fullName evidence="5">LacI family transcriptional regulator</fullName>
    </submittedName>
</protein>
<evidence type="ECO:0000256" key="3">
    <source>
        <dbReference type="ARBA" id="ARBA00023163"/>
    </source>
</evidence>
<organism evidence="5 6">
    <name type="scientific">Desulfosporosinus fructosivorans</name>
    <dbReference type="NCBI Taxonomy" id="2018669"/>
    <lineage>
        <taxon>Bacteria</taxon>
        <taxon>Bacillati</taxon>
        <taxon>Bacillota</taxon>
        <taxon>Clostridia</taxon>
        <taxon>Eubacteriales</taxon>
        <taxon>Desulfitobacteriaceae</taxon>
        <taxon>Desulfosporosinus</taxon>
    </lineage>
</organism>
<dbReference type="InterPro" id="IPR010982">
    <property type="entry name" value="Lambda_DNA-bd_dom_sf"/>
</dbReference>
<dbReference type="InterPro" id="IPR028082">
    <property type="entry name" value="Peripla_BP_I"/>
</dbReference>
<dbReference type="PANTHER" id="PTHR30146">
    <property type="entry name" value="LACI-RELATED TRANSCRIPTIONAL REPRESSOR"/>
    <property type="match status" value="1"/>
</dbReference>
<keyword evidence="1" id="KW-0805">Transcription regulation</keyword>
<dbReference type="PANTHER" id="PTHR30146:SF109">
    <property type="entry name" value="HTH-TYPE TRANSCRIPTIONAL REGULATOR GALS"/>
    <property type="match status" value="1"/>
</dbReference>
<name>A0A4Z0R552_9FIRM</name>
<dbReference type="GO" id="GO:0003700">
    <property type="term" value="F:DNA-binding transcription factor activity"/>
    <property type="evidence" value="ECO:0007669"/>
    <property type="project" value="TreeGrafter"/>
</dbReference>
<dbReference type="RefSeq" id="WP_135547376.1">
    <property type="nucleotide sequence ID" value="NZ_SPQQ01000004.1"/>
</dbReference>
<dbReference type="Pfam" id="PF00356">
    <property type="entry name" value="LacI"/>
    <property type="match status" value="1"/>
</dbReference>
<keyword evidence="2" id="KW-0238">DNA-binding</keyword>
<dbReference type="AlphaFoldDB" id="A0A4Z0R552"/>
<dbReference type="GO" id="GO:0000976">
    <property type="term" value="F:transcription cis-regulatory region binding"/>
    <property type="evidence" value="ECO:0007669"/>
    <property type="project" value="TreeGrafter"/>
</dbReference>
<sequence>MINIKEVAKLANSSITTVSRVINNSGYVKLETRKRIEEAIKNLGYKPLERSGGAKATKTFGLIVPNIENPFYGKMANHLSSVANSFDYNLLLINIKYIDENKDEVLTDLLNNRVNGLIYASSYRSLEIAHLAQDKGIPVVVLDREITTDKITSVSVNNNYGAFIATEHLIKLGHKNIAYIGASKNMEISTKRKAGYLRALEANHISVDERQICYGNYTMQSGFECAEMLLKDNQEITAVLAVNDLMAIGVINYLHKSGRKVPEDVSVLGFDNIELAGSITPSLTTVEYPIERMSEVVIELLLRQISDTGNNVEALTLFPKLVVRESTGPVKR</sequence>
<dbReference type="SMART" id="SM00354">
    <property type="entry name" value="HTH_LACI"/>
    <property type="match status" value="1"/>
</dbReference>
<keyword evidence="3" id="KW-0804">Transcription</keyword>
<dbReference type="InterPro" id="IPR000843">
    <property type="entry name" value="HTH_LacI"/>
</dbReference>
<feature type="domain" description="HTH lacI-type" evidence="4">
    <location>
        <begin position="2"/>
        <end position="56"/>
    </location>
</feature>
<comment type="caution">
    <text evidence="5">The sequence shown here is derived from an EMBL/GenBank/DDBJ whole genome shotgun (WGS) entry which is preliminary data.</text>
</comment>
<dbReference type="Gene3D" id="3.40.50.2300">
    <property type="match status" value="2"/>
</dbReference>
<proteinExistence type="predicted"/>
<evidence type="ECO:0000256" key="2">
    <source>
        <dbReference type="ARBA" id="ARBA00023125"/>
    </source>
</evidence>
<dbReference type="Pfam" id="PF13377">
    <property type="entry name" value="Peripla_BP_3"/>
    <property type="match status" value="1"/>
</dbReference>
<evidence type="ECO:0000313" key="6">
    <source>
        <dbReference type="Proteomes" id="UP000298460"/>
    </source>
</evidence>
<dbReference type="SUPFAM" id="SSF53822">
    <property type="entry name" value="Periplasmic binding protein-like I"/>
    <property type="match status" value="1"/>
</dbReference>
<dbReference type="CDD" id="cd01392">
    <property type="entry name" value="HTH_LacI"/>
    <property type="match status" value="1"/>
</dbReference>
<dbReference type="Gene3D" id="1.10.260.40">
    <property type="entry name" value="lambda repressor-like DNA-binding domains"/>
    <property type="match status" value="1"/>
</dbReference>